<dbReference type="GO" id="GO:0030261">
    <property type="term" value="P:chromosome condensation"/>
    <property type="evidence" value="ECO:0007669"/>
    <property type="project" value="InterPro"/>
</dbReference>
<proteinExistence type="inferred from homology"/>
<comment type="subcellular location">
    <subcellularLocation>
        <location evidence="6">Cytoplasm</location>
    </subcellularLocation>
</comment>
<dbReference type="GO" id="GO:0016887">
    <property type="term" value="F:ATP hydrolysis activity"/>
    <property type="evidence" value="ECO:0007669"/>
    <property type="project" value="InterPro"/>
</dbReference>
<dbReference type="Proteomes" id="UP000646053">
    <property type="component" value="Unassembled WGS sequence"/>
</dbReference>
<feature type="compositionally biased region" description="Low complexity" evidence="7">
    <location>
        <begin position="142"/>
        <end position="153"/>
    </location>
</feature>
<dbReference type="RefSeq" id="WP_162423253.1">
    <property type="nucleotide sequence ID" value="NZ_WVIE01000010.1"/>
</dbReference>
<dbReference type="InterPro" id="IPR024704">
    <property type="entry name" value="SMC"/>
</dbReference>
<feature type="binding site" evidence="6">
    <location>
        <begin position="32"/>
        <end position="39"/>
    </location>
    <ligand>
        <name>ATP</name>
        <dbReference type="ChEBI" id="CHEBI:30616"/>
    </ligand>
</feature>
<dbReference type="InterPro" id="IPR011890">
    <property type="entry name" value="SMC_prok"/>
</dbReference>
<evidence type="ECO:0000256" key="1">
    <source>
        <dbReference type="ARBA" id="ARBA00022490"/>
    </source>
</evidence>
<feature type="coiled-coil region" evidence="6">
    <location>
        <begin position="779"/>
        <end position="806"/>
    </location>
</feature>
<feature type="coiled-coil region" evidence="6">
    <location>
        <begin position="882"/>
        <end position="958"/>
    </location>
</feature>
<dbReference type="GO" id="GO:0005694">
    <property type="term" value="C:chromosome"/>
    <property type="evidence" value="ECO:0007669"/>
    <property type="project" value="InterPro"/>
</dbReference>
<protein>
    <recommendedName>
        <fullName evidence="6">Chromosome partition protein Smc</fullName>
    </recommendedName>
</protein>
<dbReference type="AlphaFoldDB" id="A0A8J8CJL6"/>
<evidence type="ECO:0000256" key="4">
    <source>
        <dbReference type="ARBA" id="ARBA00023054"/>
    </source>
</evidence>
<keyword evidence="1 6" id="KW-0963">Cytoplasm</keyword>
<dbReference type="InterPro" id="IPR027417">
    <property type="entry name" value="P-loop_NTPase"/>
</dbReference>
<dbReference type="Pfam" id="PF06470">
    <property type="entry name" value="SMC_hinge"/>
    <property type="match status" value="1"/>
</dbReference>
<comment type="domain">
    <text evidence="6">Contains large globular domains required for ATP hydrolysis at each terminus and a third globular domain forming a flexible hinge near the middle of the molecule. These domains are separated by coiled-coil structures.</text>
</comment>
<feature type="compositionally biased region" description="Basic and acidic residues" evidence="7">
    <location>
        <begin position="424"/>
        <end position="437"/>
    </location>
</feature>
<comment type="caution">
    <text evidence="9">The sequence shown here is derived from an EMBL/GenBank/DDBJ whole genome shotgun (WGS) entry which is preliminary data.</text>
</comment>
<evidence type="ECO:0000256" key="3">
    <source>
        <dbReference type="ARBA" id="ARBA00022840"/>
    </source>
</evidence>
<dbReference type="Gene3D" id="1.20.1060.20">
    <property type="match status" value="1"/>
</dbReference>
<dbReference type="PANTHER" id="PTHR18937">
    <property type="entry name" value="STRUCTURAL MAINTENANCE OF CHROMOSOMES SMC FAMILY MEMBER"/>
    <property type="match status" value="1"/>
</dbReference>
<accession>A0A8J8CJL6</accession>
<evidence type="ECO:0000256" key="6">
    <source>
        <dbReference type="HAMAP-Rule" id="MF_01894"/>
    </source>
</evidence>
<dbReference type="HAMAP" id="MF_01894">
    <property type="entry name" value="Smc_prok"/>
    <property type="match status" value="1"/>
</dbReference>
<feature type="compositionally biased region" description="Basic and acidic residues" evidence="7">
    <location>
        <begin position="112"/>
        <end position="141"/>
    </location>
</feature>
<comment type="similarity">
    <text evidence="6">Belongs to the SMC family.</text>
</comment>
<feature type="coiled-coil region" evidence="6">
    <location>
        <begin position="1044"/>
        <end position="1078"/>
    </location>
</feature>
<dbReference type="SMART" id="SM00968">
    <property type="entry name" value="SMC_hinge"/>
    <property type="match status" value="1"/>
</dbReference>
<keyword evidence="2 6" id="KW-0547">Nucleotide-binding</keyword>
<keyword evidence="5 6" id="KW-0238">DNA-binding</keyword>
<gene>
    <name evidence="6 9" type="primary">smc</name>
    <name evidence="9" type="ORF">GS601_10610</name>
</gene>
<evidence type="ECO:0000256" key="2">
    <source>
        <dbReference type="ARBA" id="ARBA00022741"/>
    </source>
</evidence>
<dbReference type="GO" id="GO:0006260">
    <property type="term" value="P:DNA replication"/>
    <property type="evidence" value="ECO:0007669"/>
    <property type="project" value="UniProtKB-UniRule"/>
</dbReference>
<dbReference type="Gene3D" id="3.30.70.1620">
    <property type="match status" value="1"/>
</dbReference>
<comment type="function">
    <text evidence="6">Required for chromosome condensation and partitioning.</text>
</comment>
<dbReference type="Gene3D" id="3.40.50.300">
    <property type="entry name" value="P-loop containing nucleotide triphosphate hydrolases"/>
    <property type="match status" value="2"/>
</dbReference>
<evidence type="ECO:0000313" key="9">
    <source>
        <dbReference type="EMBL" id="NDJ17736.1"/>
    </source>
</evidence>
<dbReference type="SUPFAM" id="SSF57997">
    <property type="entry name" value="Tropomyosin"/>
    <property type="match status" value="1"/>
</dbReference>
<dbReference type="InterPro" id="IPR010935">
    <property type="entry name" value="SMC_hinge"/>
</dbReference>
<dbReference type="Pfam" id="PF02463">
    <property type="entry name" value="SMC_N"/>
    <property type="match status" value="2"/>
</dbReference>
<dbReference type="InterPro" id="IPR036277">
    <property type="entry name" value="SMC_hinge_sf"/>
</dbReference>
<evidence type="ECO:0000256" key="5">
    <source>
        <dbReference type="ARBA" id="ARBA00023125"/>
    </source>
</evidence>
<dbReference type="NCBIfam" id="TIGR02169">
    <property type="entry name" value="SMC_prok_A"/>
    <property type="match status" value="1"/>
</dbReference>
<dbReference type="EMBL" id="WVIE01000010">
    <property type="protein sequence ID" value="NDJ17736.1"/>
    <property type="molecule type" value="Genomic_DNA"/>
</dbReference>
<dbReference type="SUPFAM" id="SSF75553">
    <property type="entry name" value="Smc hinge domain"/>
    <property type="match status" value="1"/>
</dbReference>
<keyword evidence="10" id="KW-1185">Reference proteome</keyword>
<feature type="coiled-coil region" evidence="6">
    <location>
        <begin position="472"/>
        <end position="569"/>
    </location>
</feature>
<dbReference type="GO" id="GO:0007059">
    <property type="term" value="P:chromosome segregation"/>
    <property type="evidence" value="ECO:0007669"/>
    <property type="project" value="UniProtKB-UniRule"/>
</dbReference>
<comment type="subunit">
    <text evidence="6">Homodimer.</text>
</comment>
<dbReference type="GO" id="GO:0005524">
    <property type="term" value="F:ATP binding"/>
    <property type="evidence" value="ECO:0007669"/>
    <property type="project" value="UniProtKB-UniRule"/>
</dbReference>
<evidence type="ECO:0000259" key="8">
    <source>
        <dbReference type="SMART" id="SM00968"/>
    </source>
</evidence>
<evidence type="ECO:0000313" key="10">
    <source>
        <dbReference type="Proteomes" id="UP000646053"/>
    </source>
</evidence>
<dbReference type="GO" id="GO:0007062">
    <property type="term" value="P:sister chromatid cohesion"/>
    <property type="evidence" value="ECO:0007669"/>
    <property type="project" value="InterPro"/>
</dbReference>
<feature type="domain" description="SMC hinge" evidence="8">
    <location>
        <begin position="584"/>
        <end position="701"/>
    </location>
</feature>
<dbReference type="PIRSF" id="PIRSF005719">
    <property type="entry name" value="SMC"/>
    <property type="match status" value="1"/>
</dbReference>
<dbReference type="GO" id="GO:0003677">
    <property type="term" value="F:DNA binding"/>
    <property type="evidence" value="ECO:0007669"/>
    <property type="project" value="UniProtKB-UniRule"/>
</dbReference>
<keyword evidence="4 6" id="KW-0175">Coiled coil</keyword>
<dbReference type="SUPFAM" id="SSF52540">
    <property type="entry name" value="P-loop containing nucleoside triphosphate hydrolases"/>
    <property type="match status" value="1"/>
</dbReference>
<keyword evidence="3 6" id="KW-0067">ATP-binding</keyword>
<feature type="region of interest" description="Disordered" evidence="7">
    <location>
        <begin position="104"/>
        <end position="153"/>
    </location>
</feature>
<organism evidence="9 10">
    <name type="scientific">Myxacorys almedinensis A</name>
    <dbReference type="NCBI Taxonomy" id="2690445"/>
    <lineage>
        <taxon>Bacteria</taxon>
        <taxon>Bacillati</taxon>
        <taxon>Cyanobacteriota</taxon>
        <taxon>Cyanophyceae</taxon>
        <taxon>Leptolyngbyales</taxon>
        <taxon>Leptolyngbyaceae</taxon>
        <taxon>Myxacorys</taxon>
        <taxon>Myxacorys almedinensis</taxon>
    </lineage>
</organism>
<name>A0A8J8CJL6_9CYAN</name>
<feature type="region of interest" description="Disordered" evidence="7">
    <location>
        <begin position="406"/>
        <end position="450"/>
    </location>
</feature>
<dbReference type="InterPro" id="IPR003395">
    <property type="entry name" value="RecF/RecN/SMC_N"/>
</dbReference>
<reference evidence="9" key="1">
    <citation type="submission" date="2019-12" db="EMBL/GenBank/DDBJ databases">
        <title>High-Quality draft genome sequences of three cyanobacteria isolated from the limestone walls of the Old Cathedral of Coimbra.</title>
        <authorList>
            <person name="Tiago I."/>
            <person name="Soares F."/>
            <person name="Portugal A."/>
        </authorList>
    </citation>
    <scope>NUCLEOTIDE SEQUENCE</scope>
    <source>
        <strain evidence="9">A</strain>
    </source>
</reference>
<sequence>MYVKRVELTNFKSFGGTTPIPLLPGFTVISGPNGSGKSNLLDALLFCLGLAGSKGMRAERLPDLVNQTQSSKGRSSVEAIVTATFDLSDEIEVLNALNNPNEENAEVSLNSNDHEATNGDSSHRSTSELNRDKSNGHRENKGNGSNGNANANAEWSVTRKLRVTQQGTYTSNYFINSEPCTLTELHEQLNRLRIYPEGYNIVLQGDVTRIISMNGRERREIIDELAGVASFDRKINQAKDKLNAVKEQEDKFRIVETELIAQRDRLAQDRLKAEKYKKLRAEVQAKALWEVIIRFQEAEKNIRNVQEQIQSDAKQTVDLTEQLTALQTELEKTSIELEKLNAHVRSLGEEEQLAVQSTLATREAELRQLQRQADDLTVARGEMTKSLTRSQQDLSDHLQTLESLTQEQQTVGSRELAIATQQRDAARRNLEERREDASNSAASAEAWVQEQTQLHHQIETLTKTLEPQRTEQARLREKTEQLERQVQEQADLLQTIEQQLHATQTEHANLNSQLATRTQEVQSSTQAVSEAETELKIQQETQTRLLNEQREKQRKLDKLEAQVQATQEAQGTQASQVILQMGLSGVCGLVAQLGQVEPRYQLALETAAGGRLASIVVEDDAIAAAAIELLKQRRAGRATFLPLNKIRAPHIPHLSTQRAMRGCLDYAVNLIEFEDKYYDIFAYVFGTTLIFETLEDARRHLGQHRIVTLGGELLETSGAMTGGSAGHRSSLKFGKGTAAESPDVIALRNRLTEIDRILAHCDRAILSASDRQKERTQWLIEARQHLRELQLNTEQAQKEVDRLEKQRDQLAPQLETHRQALAVAQHRLQALDTGVPIQEQQLDHLRQAVATLEQSQTHSEWQQIQAALRSLEADLNDKDLCLRTIEQRIQTLETQRQRLQEKIEQGQIRIAEQRSQQTVQLQQHAENSSQQVTVRQHIAELTTAMAALDQKLGEERRKRDIVDRQLRDQQTQQQQLNWQRDKVHETQQARRAQLIEMQAQLESQRADLPDPLPDIPVDADRNLGQLQHDIRSMQKRLQAMEPVNMLALEEYDRTQTRLEELTDKLKTLEDERTELLLRIETFTTLRCRAFMEAYEAVDKNFQAIFATLSEGDGRLQLEDPDDPFNGGLNLIAHPKGKPVQRLASMSGGEKSLTALSFIFALQRYRPSPFYAFDEVDMFLDGANVERLSRMIKQEAQQAQFIVVSLRRPMIESAQRTIGVTQARGAYTQVLGIKLPQSASV</sequence>
<dbReference type="GO" id="GO:0005737">
    <property type="term" value="C:cytoplasm"/>
    <property type="evidence" value="ECO:0007669"/>
    <property type="project" value="UniProtKB-SubCell"/>
</dbReference>
<evidence type="ECO:0000256" key="7">
    <source>
        <dbReference type="SAM" id="MobiDB-lite"/>
    </source>
</evidence>